<reference evidence="4 5" key="1">
    <citation type="submission" date="2019-04" db="EMBL/GenBank/DDBJ databases">
        <title>Natronomonas sp. F20-122 a newhaloarchaeon isolated from a saline saltern of Isla Bacuta, Huelva, Spain.</title>
        <authorList>
            <person name="Duran-Viseras A."/>
            <person name="Sanchez-Porro C."/>
            <person name="Ventosa A."/>
        </authorList>
    </citation>
    <scope>NUCLEOTIDE SEQUENCE [LARGE SCALE GENOMIC DNA]</scope>
    <source>
        <strain evidence="4 5">F20-122</strain>
    </source>
</reference>
<dbReference type="GO" id="GO:0016616">
    <property type="term" value="F:oxidoreductase activity, acting on the CH-OH group of donors, NAD or NADP as acceptor"/>
    <property type="evidence" value="ECO:0007669"/>
    <property type="project" value="TreeGrafter"/>
</dbReference>
<dbReference type="Proteomes" id="UP000308037">
    <property type="component" value="Unassembled WGS sequence"/>
</dbReference>
<dbReference type="FunFam" id="3.40.50.720:FF:000084">
    <property type="entry name" value="Short-chain dehydrogenase reductase"/>
    <property type="match status" value="1"/>
</dbReference>
<dbReference type="RefSeq" id="WP_137277074.1">
    <property type="nucleotide sequence ID" value="NZ_QKNX01000005.1"/>
</dbReference>
<keyword evidence="5" id="KW-1185">Reference proteome</keyword>
<dbReference type="AlphaFoldDB" id="A0A4U5JG54"/>
<gene>
    <name evidence="4" type="ORF">DM868_11755</name>
</gene>
<feature type="domain" description="Ketoreductase" evidence="3">
    <location>
        <begin position="9"/>
        <end position="192"/>
    </location>
</feature>
<evidence type="ECO:0000256" key="1">
    <source>
        <dbReference type="ARBA" id="ARBA00006484"/>
    </source>
</evidence>
<proteinExistence type="inferred from homology"/>
<comment type="caution">
    <text evidence="4">The sequence shown here is derived from an EMBL/GenBank/DDBJ whole genome shotgun (WGS) entry which is preliminary data.</text>
</comment>
<evidence type="ECO:0000313" key="5">
    <source>
        <dbReference type="Proteomes" id="UP000308037"/>
    </source>
</evidence>
<dbReference type="OrthoDB" id="24596at2157"/>
<dbReference type="InterPro" id="IPR057326">
    <property type="entry name" value="KR_dom"/>
</dbReference>
<dbReference type="PRINTS" id="PR00081">
    <property type="entry name" value="GDHRDH"/>
</dbReference>
<dbReference type="EMBL" id="QKNX01000005">
    <property type="protein sequence ID" value="TKR25039.1"/>
    <property type="molecule type" value="Genomic_DNA"/>
</dbReference>
<dbReference type="PANTHER" id="PTHR42760">
    <property type="entry name" value="SHORT-CHAIN DEHYDROGENASES/REDUCTASES FAMILY MEMBER"/>
    <property type="match status" value="1"/>
</dbReference>
<evidence type="ECO:0000259" key="3">
    <source>
        <dbReference type="SMART" id="SM00822"/>
    </source>
</evidence>
<evidence type="ECO:0000256" key="2">
    <source>
        <dbReference type="ARBA" id="ARBA00023002"/>
    </source>
</evidence>
<protein>
    <submittedName>
        <fullName evidence="4">SDR family oxidoreductase</fullName>
    </submittedName>
</protein>
<accession>A0A4U5JG54</accession>
<sequence>MTKQLLDKKVAVVTGAASGNGRAIADAYAKEGADIVVADIQETPREGGEPTHQLVADNYGVDAKFVECDVTDTDSLVEAVDAADEFGGIDIIVNNAGIFRQKDFIEVTEDEYEQMMDINVKGVFFGAQAAAKKMLDNGDRGTIINMSSVAGIIGQATFSVYHTTKGAVRLLTYSLADELGPEGIRVNAIHPGVIETKMTKDDVPVATQESAENTSMERLGQPEDVAGAALYLASDDLAGYVNGESLIVDGGRSNT</sequence>
<dbReference type="InterPro" id="IPR036291">
    <property type="entry name" value="NAD(P)-bd_dom_sf"/>
</dbReference>
<dbReference type="Gene3D" id="3.40.50.720">
    <property type="entry name" value="NAD(P)-binding Rossmann-like Domain"/>
    <property type="match status" value="1"/>
</dbReference>
<dbReference type="CDD" id="cd05233">
    <property type="entry name" value="SDR_c"/>
    <property type="match status" value="1"/>
</dbReference>
<name>A0A4U5JG54_9EURY</name>
<dbReference type="PRINTS" id="PR00080">
    <property type="entry name" value="SDRFAMILY"/>
</dbReference>
<dbReference type="PANTHER" id="PTHR42760:SF115">
    <property type="entry name" value="3-OXOACYL-[ACYL-CARRIER-PROTEIN] REDUCTASE FABG"/>
    <property type="match status" value="1"/>
</dbReference>
<dbReference type="InterPro" id="IPR002347">
    <property type="entry name" value="SDR_fam"/>
</dbReference>
<keyword evidence="2" id="KW-0560">Oxidoreductase</keyword>
<evidence type="ECO:0000313" key="4">
    <source>
        <dbReference type="EMBL" id="TKR25039.1"/>
    </source>
</evidence>
<dbReference type="SUPFAM" id="SSF51735">
    <property type="entry name" value="NAD(P)-binding Rossmann-fold domains"/>
    <property type="match status" value="1"/>
</dbReference>
<comment type="similarity">
    <text evidence="1">Belongs to the short-chain dehydrogenases/reductases (SDR) family.</text>
</comment>
<organism evidence="4 5">
    <name type="scientific">Natronomonas salsuginis</name>
    <dbReference type="NCBI Taxonomy" id="2217661"/>
    <lineage>
        <taxon>Archaea</taxon>
        <taxon>Methanobacteriati</taxon>
        <taxon>Methanobacteriota</taxon>
        <taxon>Stenosarchaea group</taxon>
        <taxon>Halobacteria</taxon>
        <taxon>Halobacteriales</taxon>
        <taxon>Natronomonadaceae</taxon>
        <taxon>Natronomonas</taxon>
    </lineage>
</organism>
<dbReference type="NCBIfam" id="NF005559">
    <property type="entry name" value="PRK07231.1"/>
    <property type="match status" value="1"/>
</dbReference>
<dbReference type="Pfam" id="PF13561">
    <property type="entry name" value="adh_short_C2"/>
    <property type="match status" value="1"/>
</dbReference>
<dbReference type="SMART" id="SM00822">
    <property type="entry name" value="PKS_KR"/>
    <property type="match status" value="1"/>
</dbReference>